<evidence type="ECO:0000256" key="8">
    <source>
        <dbReference type="ARBA" id="ARBA00022692"/>
    </source>
</evidence>
<gene>
    <name evidence="21" type="ORF">LGQ03_10115</name>
</gene>
<dbReference type="InterPro" id="IPR004358">
    <property type="entry name" value="Sig_transdc_His_kin-like_C"/>
</dbReference>
<feature type="transmembrane region" description="Helical" evidence="16">
    <location>
        <begin position="178"/>
        <end position="197"/>
    </location>
</feature>
<dbReference type="SMART" id="SM00091">
    <property type="entry name" value="PAS"/>
    <property type="match status" value="1"/>
</dbReference>
<keyword evidence="7" id="KW-0808">Transferase</keyword>
<feature type="modified residue" description="Phosphohistidine" evidence="14">
    <location>
        <position position="780"/>
    </location>
</feature>
<dbReference type="Gene3D" id="1.10.287.130">
    <property type="match status" value="1"/>
</dbReference>
<dbReference type="CDD" id="cd00130">
    <property type="entry name" value="PAS"/>
    <property type="match status" value="1"/>
</dbReference>
<feature type="domain" description="Histidine kinase" evidence="17">
    <location>
        <begin position="360"/>
        <end position="580"/>
    </location>
</feature>
<dbReference type="Gene3D" id="3.40.50.2300">
    <property type="match status" value="1"/>
</dbReference>
<feature type="domain" description="Response regulatory" evidence="18">
    <location>
        <begin position="601"/>
        <end position="718"/>
    </location>
</feature>
<dbReference type="SMART" id="SM00388">
    <property type="entry name" value="HisKA"/>
    <property type="match status" value="1"/>
</dbReference>
<dbReference type="InterPro" id="IPR011006">
    <property type="entry name" value="CheY-like_superfamily"/>
</dbReference>
<dbReference type="SUPFAM" id="SSF52172">
    <property type="entry name" value="CheY-like"/>
    <property type="match status" value="1"/>
</dbReference>
<keyword evidence="10" id="KW-0067">ATP-binding</keyword>
<evidence type="ECO:0000256" key="16">
    <source>
        <dbReference type="SAM" id="Phobius"/>
    </source>
</evidence>
<evidence type="ECO:0000259" key="18">
    <source>
        <dbReference type="PROSITE" id="PS50110"/>
    </source>
</evidence>
<dbReference type="Gene3D" id="1.20.120.160">
    <property type="entry name" value="HPT domain"/>
    <property type="match status" value="1"/>
</dbReference>
<evidence type="ECO:0000259" key="17">
    <source>
        <dbReference type="PROSITE" id="PS50109"/>
    </source>
</evidence>
<evidence type="ECO:0000313" key="22">
    <source>
        <dbReference type="Proteomes" id="UP001138961"/>
    </source>
</evidence>
<organism evidence="21 22">
    <name type="scientific">Loktanella gaetbuli</name>
    <dbReference type="NCBI Taxonomy" id="2881335"/>
    <lineage>
        <taxon>Bacteria</taxon>
        <taxon>Pseudomonadati</taxon>
        <taxon>Pseudomonadota</taxon>
        <taxon>Alphaproteobacteria</taxon>
        <taxon>Rhodobacterales</taxon>
        <taxon>Roseobacteraceae</taxon>
        <taxon>Loktanella</taxon>
    </lineage>
</organism>
<evidence type="ECO:0000256" key="12">
    <source>
        <dbReference type="ARBA" id="ARBA00023012"/>
    </source>
</evidence>
<protein>
    <recommendedName>
        <fullName evidence="3">histidine kinase</fullName>
        <ecNumber evidence="3">2.7.13.3</ecNumber>
    </recommendedName>
</protein>
<dbReference type="EMBL" id="JAJATZ010000004">
    <property type="protein sequence ID" value="MCB5199596.1"/>
    <property type="molecule type" value="Genomic_DNA"/>
</dbReference>
<dbReference type="SUPFAM" id="SSF55785">
    <property type="entry name" value="PYP-like sensor domain (PAS domain)"/>
    <property type="match status" value="1"/>
</dbReference>
<dbReference type="InterPro" id="IPR036890">
    <property type="entry name" value="HATPase_C_sf"/>
</dbReference>
<dbReference type="PROSITE" id="PS50110">
    <property type="entry name" value="RESPONSE_REGULATORY"/>
    <property type="match status" value="1"/>
</dbReference>
<dbReference type="Pfam" id="PF02518">
    <property type="entry name" value="HATPase_c"/>
    <property type="match status" value="1"/>
</dbReference>
<dbReference type="Gene3D" id="3.30.565.10">
    <property type="entry name" value="Histidine kinase-like ATPase, C-terminal domain"/>
    <property type="match status" value="1"/>
</dbReference>
<sequence length="832" mass="89988">MPDTADQRAAAGRTFAVLAGLLVIGAILFLAFNVSREIRLLGSANSDNVQWSLAQTEVEFLEYRRHLDADPVNLSALRRNFDVFYSRMDTISQASVFETTRADVGFSDTLRDIQLFLTASVPIIDADDADLRLLLPELAALADGIRPSVRDLATAGLDIFARESDVRREAVARTMSQLAFALSLLIGTLGLAIFYLYRLIAIVSRRETQQKQTAVRLNTVIGTSLDGVIVSDARGRIIEFSPAAEVIFGHSRHDVIGRDIGQVIVPPHLRGAHDAGMERMRTTGEKHVVGKGRVKLEAQRANGELFPVELAIQSATTDTGEIYIAFLRDISARVAAEAELVAARDRALAGEKLKTEFLATMSHEIRTPLNGILGNMDLLHNTTLTPDQARYLRHMETSGRLLLTHVSDVLDITRYDAGKLNIQRVAMNLGDLVQDIIDSQSSMAAQNGTALDWGWDGPPQVWVESDPDRLQHVLMNLVGNAVKFTRQGKVSLTVSVRSDGQGDRLRVEIADTGPGLAADLKNRVFDDFVTGNTAYDRDVGGTGLGLAIAKRFVTALDGQIGVDSEPGQGCTFWIDIPIKRVTRHADAVETVRSSGKIAPLDILVVEDNEINRIVVRDMLQAAGHRVTEAHDGQQGMIKAQSHAYDLILMDISMPVMDGRTATRLIRAGQGASANTRILALTANVLQDERAAFLEDGMDGILTKPLTQAALHAALAKKDRAQTVPRAFDVIDSQHNRETRDVLGADTYDMMRSRFDADMSALIAELTDGAGDPAAIAAAAHKGAGSAAVFGAVALRETLKQIEAAAKSGDTDALPGLIAALPDLHRDTIAALA</sequence>
<keyword evidence="22" id="KW-1185">Reference proteome</keyword>
<feature type="domain" description="PAS" evidence="19">
    <location>
        <begin position="213"/>
        <end position="266"/>
    </location>
</feature>
<dbReference type="InterPro" id="IPR003661">
    <property type="entry name" value="HisK_dim/P_dom"/>
</dbReference>
<dbReference type="CDD" id="cd17546">
    <property type="entry name" value="REC_hyHK_CKI1_RcsC-like"/>
    <property type="match status" value="1"/>
</dbReference>
<dbReference type="SUPFAM" id="SSF47226">
    <property type="entry name" value="Histidine-containing phosphotransfer domain, HPT domain"/>
    <property type="match status" value="1"/>
</dbReference>
<dbReference type="InterPro" id="IPR000014">
    <property type="entry name" value="PAS"/>
</dbReference>
<reference evidence="21" key="1">
    <citation type="submission" date="2021-10" db="EMBL/GenBank/DDBJ databases">
        <title>Loktanella gaetbuli sp. nov., isolated from a tidal flat.</title>
        <authorList>
            <person name="Park S."/>
            <person name="Yoon J.-H."/>
        </authorList>
    </citation>
    <scope>NUCLEOTIDE SEQUENCE</scope>
    <source>
        <strain evidence="21">TSTF-M6</strain>
    </source>
</reference>
<feature type="transmembrane region" description="Helical" evidence="16">
    <location>
        <begin position="12"/>
        <end position="32"/>
    </location>
</feature>
<dbReference type="InterPro" id="IPR008207">
    <property type="entry name" value="Sig_transdc_His_kin_Hpt_dom"/>
</dbReference>
<accession>A0ABS8BVS2</accession>
<evidence type="ECO:0000256" key="9">
    <source>
        <dbReference type="ARBA" id="ARBA00022777"/>
    </source>
</evidence>
<evidence type="ECO:0000256" key="1">
    <source>
        <dbReference type="ARBA" id="ARBA00000085"/>
    </source>
</evidence>
<dbReference type="InterPro" id="IPR005467">
    <property type="entry name" value="His_kinase_dom"/>
</dbReference>
<evidence type="ECO:0000256" key="11">
    <source>
        <dbReference type="ARBA" id="ARBA00022989"/>
    </source>
</evidence>
<evidence type="ECO:0000313" key="21">
    <source>
        <dbReference type="EMBL" id="MCB5199596.1"/>
    </source>
</evidence>
<dbReference type="EC" id="2.7.13.3" evidence="3"/>
<keyword evidence="8 16" id="KW-0812">Transmembrane</keyword>
<evidence type="ECO:0000256" key="13">
    <source>
        <dbReference type="ARBA" id="ARBA00023136"/>
    </source>
</evidence>
<dbReference type="InterPro" id="IPR003594">
    <property type="entry name" value="HATPase_dom"/>
</dbReference>
<dbReference type="PANTHER" id="PTHR43047:SF64">
    <property type="entry name" value="HISTIDINE KINASE CONTAINING CHEY-HOMOLOGOUS RECEIVER DOMAIN AND PAS DOMAIN-RELATED"/>
    <property type="match status" value="1"/>
</dbReference>
<evidence type="ECO:0000259" key="19">
    <source>
        <dbReference type="PROSITE" id="PS50112"/>
    </source>
</evidence>
<dbReference type="PROSITE" id="PS50894">
    <property type="entry name" value="HPT"/>
    <property type="match status" value="1"/>
</dbReference>
<comment type="catalytic activity">
    <reaction evidence="1">
        <text>ATP + protein L-histidine = ADP + protein N-phospho-L-histidine.</text>
        <dbReference type="EC" id="2.7.13.3"/>
    </reaction>
</comment>
<dbReference type="SUPFAM" id="SSF55874">
    <property type="entry name" value="ATPase domain of HSP90 chaperone/DNA topoisomerase II/histidine kinase"/>
    <property type="match status" value="1"/>
</dbReference>
<dbReference type="CDD" id="cd00082">
    <property type="entry name" value="HisKA"/>
    <property type="match status" value="1"/>
</dbReference>
<evidence type="ECO:0000259" key="20">
    <source>
        <dbReference type="PROSITE" id="PS50894"/>
    </source>
</evidence>
<keyword evidence="11 16" id="KW-1133">Transmembrane helix</keyword>
<keyword evidence="10" id="KW-0547">Nucleotide-binding</keyword>
<keyword evidence="9" id="KW-0418">Kinase</keyword>
<dbReference type="Pfam" id="PF00072">
    <property type="entry name" value="Response_reg"/>
    <property type="match status" value="1"/>
</dbReference>
<dbReference type="PANTHER" id="PTHR43047">
    <property type="entry name" value="TWO-COMPONENT HISTIDINE PROTEIN KINASE"/>
    <property type="match status" value="1"/>
</dbReference>
<dbReference type="Pfam" id="PF13426">
    <property type="entry name" value="PAS_9"/>
    <property type="match status" value="1"/>
</dbReference>
<dbReference type="RefSeq" id="WP_226748298.1">
    <property type="nucleotide sequence ID" value="NZ_JAJATZ010000004.1"/>
</dbReference>
<dbReference type="InterPro" id="IPR035965">
    <property type="entry name" value="PAS-like_dom_sf"/>
</dbReference>
<dbReference type="PROSITE" id="PS50109">
    <property type="entry name" value="HIS_KIN"/>
    <property type="match status" value="1"/>
</dbReference>
<evidence type="ECO:0000256" key="14">
    <source>
        <dbReference type="PROSITE-ProRule" id="PRU00110"/>
    </source>
</evidence>
<evidence type="ECO:0000256" key="6">
    <source>
        <dbReference type="ARBA" id="ARBA00022553"/>
    </source>
</evidence>
<evidence type="ECO:0000256" key="7">
    <source>
        <dbReference type="ARBA" id="ARBA00022679"/>
    </source>
</evidence>
<dbReference type="SMART" id="SM00387">
    <property type="entry name" value="HATPase_c"/>
    <property type="match status" value="1"/>
</dbReference>
<feature type="modified residue" description="4-aspartylphosphate" evidence="15">
    <location>
        <position position="650"/>
    </location>
</feature>
<dbReference type="InterPro" id="IPR036097">
    <property type="entry name" value="HisK_dim/P_sf"/>
</dbReference>
<keyword evidence="4" id="KW-1003">Cell membrane</keyword>
<evidence type="ECO:0000256" key="3">
    <source>
        <dbReference type="ARBA" id="ARBA00012438"/>
    </source>
</evidence>
<keyword evidence="6 15" id="KW-0597">Phosphoprotein</keyword>
<keyword evidence="13 16" id="KW-0472">Membrane</keyword>
<dbReference type="PRINTS" id="PR00344">
    <property type="entry name" value="BCTRLSENSOR"/>
</dbReference>
<dbReference type="CDD" id="cd16922">
    <property type="entry name" value="HATPase_EvgS-ArcB-TorS-like"/>
    <property type="match status" value="1"/>
</dbReference>
<evidence type="ECO:0000256" key="15">
    <source>
        <dbReference type="PROSITE-ProRule" id="PRU00169"/>
    </source>
</evidence>
<dbReference type="Proteomes" id="UP001138961">
    <property type="component" value="Unassembled WGS sequence"/>
</dbReference>
<comment type="subcellular location">
    <subcellularLocation>
        <location evidence="2">Cell inner membrane</location>
        <topology evidence="2">Multi-pass membrane protein</topology>
    </subcellularLocation>
</comment>
<keyword evidence="5" id="KW-0997">Cell inner membrane</keyword>
<evidence type="ECO:0000256" key="10">
    <source>
        <dbReference type="ARBA" id="ARBA00022840"/>
    </source>
</evidence>
<proteinExistence type="predicted"/>
<name>A0ABS8BVS2_9RHOB</name>
<keyword evidence="12" id="KW-0902">Two-component regulatory system</keyword>
<dbReference type="PROSITE" id="PS50112">
    <property type="entry name" value="PAS"/>
    <property type="match status" value="1"/>
</dbReference>
<comment type="caution">
    <text evidence="21">The sequence shown here is derived from an EMBL/GenBank/DDBJ whole genome shotgun (WGS) entry which is preliminary data.</text>
</comment>
<evidence type="ECO:0000256" key="2">
    <source>
        <dbReference type="ARBA" id="ARBA00004429"/>
    </source>
</evidence>
<dbReference type="InterPro" id="IPR036641">
    <property type="entry name" value="HPT_dom_sf"/>
</dbReference>
<dbReference type="NCBIfam" id="TIGR00229">
    <property type="entry name" value="sensory_box"/>
    <property type="match status" value="1"/>
</dbReference>
<dbReference type="SMART" id="SM00448">
    <property type="entry name" value="REC"/>
    <property type="match status" value="1"/>
</dbReference>
<dbReference type="Pfam" id="PF00512">
    <property type="entry name" value="HisKA"/>
    <property type="match status" value="1"/>
</dbReference>
<evidence type="ECO:0000256" key="4">
    <source>
        <dbReference type="ARBA" id="ARBA00022475"/>
    </source>
</evidence>
<dbReference type="SUPFAM" id="SSF47384">
    <property type="entry name" value="Homodimeric domain of signal transducing histidine kinase"/>
    <property type="match status" value="1"/>
</dbReference>
<evidence type="ECO:0000256" key="5">
    <source>
        <dbReference type="ARBA" id="ARBA00022519"/>
    </source>
</evidence>
<feature type="domain" description="HPt" evidence="20">
    <location>
        <begin position="739"/>
        <end position="832"/>
    </location>
</feature>
<dbReference type="InterPro" id="IPR001789">
    <property type="entry name" value="Sig_transdc_resp-reg_receiver"/>
</dbReference>
<dbReference type="Pfam" id="PF01627">
    <property type="entry name" value="Hpt"/>
    <property type="match status" value="1"/>
</dbReference>
<dbReference type="Gene3D" id="3.30.450.20">
    <property type="entry name" value="PAS domain"/>
    <property type="match status" value="1"/>
</dbReference>